<accession>A0A921REV4</accession>
<evidence type="ECO:0000256" key="1">
    <source>
        <dbReference type="ARBA" id="ARBA00004123"/>
    </source>
</evidence>
<dbReference type="AlphaFoldDB" id="A0A921REV4"/>
<dbReference type="InterPro" id="IPR028307">
    <property type="entry name" value="Lin-54_fam"/>
</dbReference>
<dbReference type="EMBL" id="CM027682">
    <property type="protein sequence ID" value="KAG0538445.1"/>
    <property type="molecule type" value="Genomic_DNA"/>
</dbReference>
<dbReference type="PANTHER" id="PTHR12446">
    <property type="entry name" value="TESMIN/TSO1-RELATED"/>
    <property type="match status" value="1"/>
</dbReference>
<name>A0A921REV4_SORBI</name>
<dbReference type="InterPro" id="IPR005172">
    <property type="entry name" value="CRC"/>
</dbReference>
<dbReference type="PROSITE" id="PS51634">
    <property type="entry name" value="CRC"/>
    <property type="match status" value="1"/>
</dbReference>
<gene>
    <name evidence="5" type="ORF">BDA96_03G236600</name>
</gene>
<organism evidence="5 6">
    <name type="scientific">Sorghum bicolor</name>
    <name type="common">Sorghum</name>
    <name type="synonym">Sorghum vulgare</name>
    <dbReference type="NCBI Taxonomy" id="4558"/>
    <lineage>
        <taxon>Eukaryota</taxon>
        <taxon>Viridiplantae</taxon>
        <taxon>Streptophyta</taxon>
        <taxon>Embryophyta</taxon>
        <taxon>Tracheophyta</taxon>
        <taxon>Spermatophyta</taxon>
        <taxon>Magnoliopsida</taxon>
        <taxon>Liliopsida</taxon>
        <taxon>Poales</taxon>
        <taxon>Poaceae</taxon>
        <taxon>PACMAD clade</taxon>
        <taxon>Panicoideae</taxon>
        <taxon>Andropogonodae</taxon>
        <taxon>Andropogoneae</taxon>
        <taxon>Sorghinae</taxon>
        <taxon>Sorghum</taxon>
    </lineage>
</organism>
<comment type="caution">
    <text evidence="5">The sequence shown here is derived from an EMBL/GenBank/DDBJ whole genome shotgun (WGS) entry which is preliminary data.</text>
</comment>
<dbReference type="InterPro" id="IPR033467">
    <property type="entry name" value="Tesmin/TSO1-like_CXC"/>
</dbReference>
<dbReference type="GO" id="GO:0005634">
    <property type="term" value="C:nucleus"/>
    <property type="evidence" value="ECO:0007669"/>
    <property type="project" value="UniProtKB-SubCell"/>
</dbReference>
<evidence type="ECO:0000259" key="4">
    <source>
        <dbReference type="PROSITE" id="PS51634"/>
    </source>
</evidence>
<evidence type="ECO:0000256" key="2">
    <source>
        <dbReference type="ARBA" id="ARBA00007267"/>
    </source>
</evidence>
<sequence>MDEDEETRPSSFCKNECLKCLNFLLVQCQCFFCEWFCSDDCKCEGCWNRVDRRILVEEHAELRLNTKPGACQGCTCKKSGCKKDYCEFFKNQVACTVSCKCQGCENSQGTGRRGLQKNSQGTGRRELRMDHLKSLNITSDGGDGSFGGF</sequence>
<proteinExistence type="inferred from homology"/>
<evidence type="ECO:0000313" key="5">
    <source>
        <dbReference type="EMBL" id="KAG0538445.1"/>
    </source>
</evidence>
<comment type="similarity">
    <text evidence="2">Belongs to the lin-54 family.</text>
</comment>
<dbReference type="Pfam" id="PF03638">
    <property type="entry name" value="TCR"/>
    <property type="match status" value="1"/>
</dbReference>
<protein>
    <recommendedName>
        <fullName evidence="4">CRC domain-containing protein</fullName>
    </recommendedName>
</protein>
<evidence type="ECO:0000313" key="6">
    <source>
        <dbReference type="Proteomes" id="UP000807115"/>
    </source>
</evidence>
<dbReference type="Proteomes" id="UP000807115">
    <property type="component" value="Chromosome 3"/>
</dbReference>
<keyword evidence="3" id="KW-0539">Nucleus</keyword>
<comment type="subcellular location">
    <subcellularLocation>
        <location evidence="1">Nucleus</location>
    </subcellularLocation>
</comment>
<feature type="domain" description="CRC" evidence="4">
    <location>
        <begin position="14"/>
        <end position="109"/>
    </location>
</feature>
<reference evidence="5" key="1">
    <citation type="journal article" date="2019" name="BMC Genomics">
        <title>A new reference genome for Sorghum bicolor reveals high levels of sequence similarity between sweet and grain genotypes: implications for the genetics of sugar metabolism.</title>
        <authorList>
            <person name="Cooper E.A."/>
            <person name="Brenton Z.W."/>
            <person name="Flinn B.S."/>
            <person name="Jenkins J."/>
            <person name="Shu S."/>
            <person name="Flowers D."/>
            <person name="Luo F."/>
            <person name="Wang Y."/>
            <person name="Xia P."/>
            <person name="Barry K."/>
            <person name="Daum C."/>
            <person name="Lipzen A."/>
            <person name="Yoshinaga Y."/>
            <person name="Schmutz J."/>
            <person name="Saski C."/>
            <person name="Vermerris W."/>
            <person name="Kresovich S."/>
        </authorList>
    </citation>
    <scope>NUCLEOTIDE SEQUENCE</scope>
</reference>
<dbReference type="PANTHER" id="PTHR12446:SF65">
    <property type="entry name" value="CRC DOMAIN-CONTAINING PROTEIN"/>
    <property type="match status" value="1"/>
</dbReference>
<evidence type="ECO:0000256" key="3">
    <source>
        <dbReference type="ARBA" id="ARBA00023242"/>
    </source>
</evidence>
<dbReference type="SMART" id="SM01114">
    <property type="entry name" value="CXC"/>
    <property type="match status" value="1"/>
</dbReference>
<reference evidence="5" key="2">
    <citation type="submission" date="2020-10" db="EMBL/GenBank/DDBJ databases">
        <authorList>
            <person name="Cooper E.A."/>
            <person name="Brenton Z.W."/>
            <person name="Flinn B.S."/>
            <person name="Jenkins J."/>
            <person name="Shu S."/>
            <person name="Flowers D."/>
            <person name="Luo F."/>
            <person name="Wang Y."/>
            <person name="Xia P."/>
            <person name="Barry K."/>
            <person name="Daum C."/>
            <person name="Lipzen A."/>
            <person name="Yoshinaga Y."/>
            <person name="Schmutz J."/>
            <person name="Saski C."/>
            <person name="Vermerris W."/>
            <person name="Kresovich S."/>
        </authorList>
    </citation>
    <scope>NUCLEOTIDE SEQUENCE</scope>
</reference>